<evidence type="ECO:0000313" key="6">
    <source>
        <dbReference type="Proteomes" id="UP000007151"/>
    </source>
</evidence>
<evidence type="ECO:0000256" key="1">
    <source>
        <dbReference type="SAM" id="MobiDB-lite"/>
    </source>
</evidence>
<feature type="compositionally biased region" description="Polar residues" evidence="1">
    <location>
        <begin position="679"/>
        <end position="693"/>
    </location>
</feature>
<name>A0A212ERH1_DANPL</name>
<dbReference type="AlphaFoldDB" id="A0A212ERH1"/>
<dbReference type="GO" id="GO:0005634">
    <property type="term" value="C:nucleus"/>
    <property type="evidence" value="ECO:0007669"/>
    <property type="project" value="TreeGrafter"/>
</dbReference>
<dbReference type="Gene3D" id="2.30.30.750">
    <property type="match status" value="1"/>
</dbReference>
<keyword evidence="6" id="KW-1185">Reference proteome</keyword>
<dbReference type="GO" id="GO:0003723">
    <property type="term" value="F:RNA binding"/>
    <property type="evidence" value="ECO:0007669"/>
    <property type="project" value="TreeGrafter"/>
</dbReference>
<organism evidence="5 6">
    <name type="scientific">Danaus plexippus plexippus</name>
    <dbReference type="NCBI Taxonomy" id="278856"/>
    <lineage>
        <taxon>Eukaryota</taxon>
        <taxon>Metazoa</taxon>
        <taxon>Ecdysozoa</taxon>
        <taxon>Arthropoda</taxon>
        <taxon>Hexapoda</taxon>
        <taxon>Insecta</taxon>
        <taxon>Pterygota</taxon>
        <taxon>Neoptera</taxon>
        <taxon>Endopterygota</taxon>
        <taxon>Lepidoptera</taxon>
        <taxon>Glossata</taxon>
        <taxon>Ditrysia</taxon>
        <taxon>Papilionoidea</taxon>
        <taxon>Nymphalidae</taxon>
        <taxon>Danainae</taxon>
        <taxon>Danaini</taxon>
        <taxon>Danaina</taxon>
        <taxon>Danaus</taxon>
        <taxon>Danaus</taxon>
    </lineage>
</organism>
<dbReference type="Proteomes" id="UP000007151">
    <property type="component" value="Unassembled WGS sequence"/>
</dbReference>
<dbReference type="EMBL" id="AGBW02013015">
    <property type="protein sequence ID" value="OWR44090.1"/>
    <property type="molecule type" value="Genomic_DNA"/>
</dbReference>
<dbReference type="Gene3D" id="2.170.260.40">
    <property type="match status" value="1"/>
</dbReference>
<dbReference type="GO" id="GO:0000956">
    <property type="term" value="P:nuclear-transcribed mRNA catabolic process"/>
    <property type="evidence" value="ECO:0007669"/>
    <property type="project" value="TreeGrafter"/>
</dbReference>
<evidence type="ECO:0000313" key="5">
    <source>
        <dbReference type="EMBL" id="OWR44090.1"/>
    </source>
</evidence>
<feature type="signal peptide" evidence="2">
    <location>
        <begin position="1"/>
        <end position="16"/>
    </location>
</feature>
<dbReference type="PANTHER" id="PTHR12341:SF7">
    <property type="entry name" value="5'-3' EXORIBONUCLEASE 1"/>
    <property type="match status" value="1"/>
</dbReference>
<sequence length="766" mass="87080">MNRSFLVAIILYVVLTGNLRLQTNLLSAMSPCYQRLTEEELKRNSHGPMLVYNWTADSLGPIISPEYFPSIKENHAVEKAVWRHELDVPLHLLKRGMLPDADKDVLYPGFPTMRHLKYKTSIKKCKVKVFDQPSRNENMMLQIVPTATTDPALEELAAKILGQVVWVGWPHLTRAKVLSISNEKIRLHYNNQNPELPYTTEHNTGNLHQQWISERSTIIEHNMNRLGIELGDVKVIIHAVNLRGYKYVIQDGSCMVMEDQWCSVPCGYAWQAVVCGALAPSAPVKYRTPLEAYPPGDHVFLLTMGHKNKVQDIAAWLKSQPHSSAPRRECGSEALEPEEMRALYNTLETQIRDLKDKEKNVTLHVKWSLLYKGRITWLTSSSRLKWSPGMASDHVGYMECELHEGNIQPDVKADYRMYDRVVCVASNITVPLGSKGTITAIYQPSNGNTVRLSDKLNASPSYQVMFDEPFPGAMKEDLFEEARFYRMQPAHILNISYGRKLRTASEPQGFEYNQSAQHNYTCNSQPPTVLRRDDGHYSAFASYSPPREIKTPVIEHKPIVNNNVKNGQTPDSATNLLRSLLRISEAEADGSRSNKNVPETNSNWRSRSDKATSPNKTTQNNWRREANTYSQGEWSNTQRQKPIGMPSMPYPCFGASPPRPHQPQSFPKHLPDNIKSVPQPAQQTNRQVNNGEKYSNPFVPLQVQTSRRRVQNSSGSSQRRDLEGLPTPKVIHPTPNNTLFNVQPQQNRPQRKKKPRIAANLPFQMD</sequence>
<dbReference type="STRING" id="278856.A0A212ERH1"/>
<evidence type="ECO:0000259" key="4">
    <source>
        <dbReference type="Pfam" id="PF18332"/>
    </source>
</evidence>
<dbReference type="GO" id="GO:0004534">
    <property type="term" value="F:5'-3' RNA exonuclease activity"/>
    <property type="evidence" value="ECO:0007669"/>
    <property type="project" value="TreeGrafter"/>
</dbReference>
<feature type="domain" description="5'-3' exoribonuclease 1 SH3-like" evidence="3">
    <location>
        <begin position="414"/>
        <end position="494"/>
    </location>
</feature>
<dbReference type="KEGG" id="dpl:KGM_205725"/>
<dbReference type="InterPro" id="IPR047008">
    <property type="entry name" value="XRN1_SH3_sf"/>
</dbReference>
<feature type="region of interest" description="Disordered" evidence="1">
    <location>
        <begin position="587"/>
        <end position="766"/>
    </location>
</feature>
<feature type="chain" id="PRO_5013165965" evidence="2">
    <location>
        <begin position="17"/>
        <end position="766"/>
    </location>
</feature>
<dbReference type="Pfam" id="PF18332">
    <property type="entry name" value="XRN1_D1"/>
    <property type="match status" value="1"/>
</dbReference>
<keyword evidence="2" id="KW-0732">Signal</keyword>
<evidence type="ECO:0000259" key="3">
    <source>
        <dbReference type="Pfam" id="PF18129"/>
    </source>
</evidence>
<dbReference type="InterPro" id="IPR027073">
    <property type="entry name" value="5_3_exoribonuclease"/>
</dbReference>
<feature type="domain" description="5'-3' exoribonuclease 1 D1" evidence="4">
    <location>
        <begin position="107"/>
        <end position="256"/>
    </location>
</feature>
<accession>A0A212ERH1</accession>
<proteinExistence type="predicted"/>
<dbReference type="InterPro" id="IPR040992">
    <property type="entry name" value="XRN1_D1"/>
</dbReference>
<dbReference type="InterPro" id="IPR047007">
    <property type="entry name" value="XRN1_D1_sf"/>
</dbReference>
<feature type="compositionally biased region" description="Polar residues" evidence="1">
    <location>
        <begin position="591"/>
        <end position="640"/>
    </location>
</feature>
<comment type="caution">
    <text evidence="5">The sequence shown here is derived from an EMBL/GenBank/DDBJ whole genome shotgun (WGS) entry which is preliminary data.</text>
</comment>
<dbReference type="Pfam" id="PF18129">
    <property type="entry name" value="SH3_12"/>
    <property type="match status" value="1"/>
</dbReference>
<dbReference type="eggNOG" id="KOG2045">
    <property type="taxonomic scope" value="Eukaryota"/>
</dbReference>
<dbReference type="InterPro" id="IPR041385">
    <property type="entry name" value="SH3_12"/>
</dbReference>
<dbReference type="InParanoid" id="A0A212ERH1"/>
<protein>
    <submittedName>
        <fullName evidence="5">5'-3' exoribonuclease 1 isoform 1</fullName>
    </submittedName>
</protein>
<evidence type="ECO:0000256" key="2">
    <source>
        <dbReference type="SAM" id="SignalP"/>
    </source>
</evidence>
<gene>
    <name evidence="5" type="ORF">KGM_205725</name>
</gene>
<dbReference type="PANTHER" id="PTHR12341">
    <property type="entry name" value="5'-&gt;3' EXORIBONUCLEASE"/>
    <property type="match status" value="1"/>
</dbReference>
<reference evidence="5 6" key="1">
    <citation type="journal article" date="2011" name="Cell">
        <title>The monarch butterfly genome yields insights into long-distance migration.</title>
        <authorList>
            <person name="Zhan S."/>
            <person name="Merlin C."/>
            <person name="Boore J.L."/>
            <person name="Reppert S.M."/>
        </authorList>
    </citation>
    <scope>NUCLEOTIDE SEQUENCE [LARGE SCALE GENOMIC DNA]</scope>
    <source>
        <strain evidence="5">F-2</strain>
    </source>
</reference>
<dbReference type="GO" id="GO:0016075">
    <property type="term" value="P:rRNA catabolic process"/>
    <property type="evidence" value="ECO:0007669"/>
    <property type="project" value="TreeGrafter"/>
</dbReference>